<organism evidence="1 2">
    <name type="scientific">Halobacteriovorax vibrionivorans</name>
    <dbReference type="NCBI Taxonomy" id="2152716"/>
    <lineage>
        <taxon>Bacteria</taxon>
        <taxon>Pseudomonadati</taxon>
        <taxon>Bdellovibrionota</taxon>
        <taxon>Bacteriovoracia</taxon>
        <taxon>Bacteriovoracales</taxon>
        <taxon>Halobacteriovoraceae</taxon>
        <taxon>Halobacteriovorax</taxon>
    </lineage>
</organism>
<name>A0ABY0ICW0_9BACT</name>
<dbReference type="PROSITE" id="PS51257">
    <property type="entry name" value="PROKAR_LIPOPROTEIN"/>
    <property type="match status" value="1"/>
</dbReference>
<comment type="caution">
    <text evidence="1">The sequence shown here is derived from an EMBL/GenBank/DDBJ whole genome shotgun (WGS) entry which is preliminary data.</text>
</comment>
<dbReference type="EMBL" id="QDKL01000003">
    <property type="protein sequence ID" value="RZF20786.1"/>
    <property type="molecule type" value="Genomic_DNA"/>
</dbReference>
<evidence type="ECO:0000313" key="2">
    <source>
        <dbReference type="Proteomes" id="UP000443582"/>
    </source>
</evidence>
<evidence type="ECO:0000313" key="1">
    <source>
        <dbReference type="EMBL" id="RZF20786.1"/>
    </source>
</evidence>
<accession>A0ABY0ICW0</accession>
<reference evidence="2" key="1">
    <citation type="journal article" date="2019" name="Int. J. Syst. Evol. Microbiol.">
        <title>Halobacteriovorax valvorus sp. nov., a novel prokaryotic predator isolated from coastal seawater of China.</title>
        <authorList>
            <person name="Chen M.-X."/>
        </authorList>
    </citation>
    <scope>NUCLEOTIDE SEQUENCE [LARGE SCALE GENOMIC DNA]</scope>
    <source>
        <strain evidence="2">BL9</strain>
    </source>
</reference>
<sequence>MNIAVRKLRKKQRELKALTFYLCLGLLTTSCLVDPAQNRTGSGGKALKNTQDTVSAGYGRVLAANPLILSDYSADEDTDLSTLITRSPVPITNNQYLIKDCTMVANCLEVTEDTGISPFYNETSQWAFPVTSTEFLQINAYYHMSKIMDTYLSDMQNYYNIVYPNTGSRPFSSTIPSDSDQHKSFWKSLTNSSSKLIVEADSSLKDNASFSPSNFKIRLGYLSGYTNLKMAQDPSVIYHEFGHTVVERLMNHRNRSYAVNNCLGNDEYEVCSGESQLGYFAHDDALSINEGLSDYFSYFVNSREHMGEWGLGKFKNASRPLSEDDSLHIAGISSDSDSRLRYPEYLGYNVYSPEKRIDDIHLDGQIISHFLVALTKEFQNKCTGTHTQAKKLVFYTLAETLAELGDLTAKAKDSFVDQINLDINYAHEWLKSVKPVNFRNFSQAFARNVLKMTIQSTSLCPLNSFSKDDLEQLLDSYGLLLFRTYNTNYNFTGTSGNVTVNQLNRKKSELISKNLLIEDTRSTYSDISVFDIRSTIYQTIRNQMKIEEVTTTDARYNNGNGQVSPGEIVGIFANVFNKSNSIMAGTRVLASDWAHMQDGLPCTDLSDNFPSLAQGGTTCDQLTKDNYDDSGRIMPVCMLTYNDGSSTKILNQHEFLKKMKSDIGLLEQDCLGQGEERTQDDLNNCFVKAIPSANTQNIPFMLPNSNWQETMQDEQGQPIFTDSNLMFFEINKNIPIGTEVTCRLRTTFSNCDDCYHDSQSSYDDFSDFEFAGEKPFNILNINFKIGQ</sequence>
<dbReference type="Proteomes" id="UP000443582">
    <property type="component" value="Unassembled WGS sequence"/>
</dbReference>
<keyword evidence="2" id="KW-1185">Reference proteome</keyword>
<gene>
    <name evidence="1" type="ORF">DAY19_12430</name>
</gene>
<dbReference type="RefSeq" id="WP_115362946.1">
    <property type="nucleotide sequence ID" value="NZ_QDKL01000003.1"/>
</dbReference>
<evidence type="ECO:0008006" key="3">
    <source>
        <dbReference type="Google" id="ProtNLM"/>
    </source>
</evidence>
<dbReference type="SUPFAM" id="SSF55486">
    <property type="entry name" value="Metalloproteases ('zincins'), catalytic domain"/>
    <property type="match status" value="1"/>
</dbReference>
<proteinExistence type="predicted"/>
<protein>
    <recommendedName>
        <fullName evidence="3">Lipoprotein</fullName>
    </recommendedName>
</protein>